<evidence type="ECO:0000256" key="1">
    <source>
        <dbReference type="ARBA" id="ARBA00004370"/>
    </source>
</evidence>
<reference evidence="4 5" key="1">
    <citation type="submission" date="2021-01" db="EMBL/GenBank/DDBJ databases">
        <title>Whole genome shotgun sequence of Catellatospora citrea NBRC 14495.</title>
        <authorList>
            <person name="Komaki H."/>
            <person name="Tamura T."/>
        </authorList>
    </citation>
    <scope>NUCLEOTIDE SEQUENCE [LARGE SCALE GENOMIC DNA]</scope>
    <source>
        <strain evidence="4 5">NBRC 14495</strain>
    </source>
</reference>
<organism evidence="4 5">
    <name type="scientific">Catellatospora citrea</name>
    <dbReference type="NCBI Taxonomy" id="53366"/>
    <lineage>
        <taxon>Bacteria</taxon>
        <taxon>Bacillati</taxon>
        <taxon>Actinomycetota</taxon>
        <taxon>Actinomycetes</taxon>
        <taxon>Micromonosporales</taxon>
        <taxon>Micromonosporaceae</taxon>
        <taxon>Catellatospora</taxon>
    </lineage>
</organism>
<keyword evidence="2 3" id="KW-0472">Membrane</keyword>
<sequence>MSRVEEIARRRRRMWARIVLVPAVVVALVVFLGWPLLAQYQNRQEAQADQAALPEYAAVVRPAVRALMAYDYRDFDGAVARGQSFLTGDFAAEYARTMASLRPTVLAEQTVVTVADPSVGIRQRGRQRAELKAYVTQRRTSNRLAGVEITHSEVRITLERVGSGWKVARFVVTPNSTAVSPTAVP</sequence>
<dbReference type="GO" id="GO:0016020">
    <property type="term" value="C:membrane"/>
    <property type="evidence" value="ECO:0007669"/>
    <property type="project" value="UniProtKB-SubCell"/>
</dbReference>
<evidence type="ECO:0000313" key="5">
    <source>
        <dbReference type="Proteomes" id="UP000659904"/>
    </source>
</evidence>
<dbReference type="Proteomes" id="UP000659904">
    <property type="component" value="Unassembled WGS sequence"/>
</dbReference>
<dbReference type="AlphaFoldDB" id="A0A8J3KJ22"/>
<dbReference type="EMBL" id="BONH01000032">
    <property type="protein sequence ID" value="GIG00868.1"/>
    <property type="molecule type" value="Genomic_DNA"/>
</dbReference>
<feature type="transmembrane region" description="Helical" evidence="3">
    <location>
        <begin position="15"/>
        <end position="37"/>
    </location>
</feature>
<evidence type="ECO:0000313" key="4">
    <source>
        <dbReference type="EMBL" id="GIG00868.1"/>
    </source>
</evidence>
<dbReference type="PANTHER" id="PTHR37042">
    <property type="entry name" value="OUTER MEMBRANE PROTEIN RV1973"/>
    <property type="match status" value="1"/>
</dbReference>
<gene>
    <name evidence="4" type="ORF">Cci01nite_59610</name>
</gene>
<keyword evidence="5" id="KW-1185">Reference proteome</keyword>
<proteinExistence type="predicted"/>
<dbReference type="RefSeq" id="WP_147433112.1">
    <property type="nucleotide sequence ID" value="NZ_BONH01000032.1"/>
</dbReference>
<evidence type="ECO:0008006" key="6">
    <source>
        <dbReference type="Google" id="ProtNLM"/>
    </source>
</evidence>
<comment type="caution">
    <text evidence="4">The sequence shown here is derived from an EMBL/GenBank/DDBJ whole genome shotgun (WGS) entry which is preliminary data.</text>
</comment>
<dbReference type="PANTHER" id="PTHR37042:SF4">
    <property type="entry name" value="OUTER MEMBRANE PROTEIN RV1973"/>
    <property type="match status" value="1"/>
</dbReference>
<protein>
    <recommendedName>
        <fullName evidence="6">Mce-associated membrane protein</fullName>
    </recommendedName>
</protein>
<name>A0A8J3KJ22_9ACTN</name>
<comment type="subcellular location">
    <subcellularLocation>
        <location evidence="1">Membrane</location>
    </subcellularLocation>
</comment>
<evidence type="ECO:0000256" key="3">
    <source>
        <dbReference type="SAM" id="Phobius"/>
    </source>
</evidence>
<keyword evidence="3" id="KW-1133">Transmembrane helix</keyword>
<accession>A0A8J3KJ22</accession>
<evidence type="ECO:0000256" key="2">
    <source>
        <dbReference type="ARBA" id="ARBA00023136"/>
    </source>
</evidence>
<keyword evidence="3" id="KW-0812">Transmembrane</keyword>